<organism evidence="1">
    <name type="scientific">viral metagenome</name>
    <dbReference type="NCBI Taxonomy" id="1070528"/>
    <lineage>
        <taxon>unclassified sequences</taxon>
        <taxon>metagenomes</taxon>
        <taxon>organismal metagenomes</taxon>
    </lineage>
</organism>
<sequence length="541" mass="62880">MPFDLSELYKLAEEDEPGFGAMTEPVPVETKGIFSGIYDHMLSFFTAQFRAVWSGFNNQCLAVYYKIFKHTTDIINQGEDAAWDVIFKLLKDTSILDEQTIESLMKLKGLPFPINSLVYMTALPMILGGYLKDMGGIMTAGAKYDLQSRILSEIPNPRDVVQAAFIAPEKTGAVREVFKKAGISDEYTDLFFLSMYRPYNEQVIQMLWLRKAINDDTMFMRMRELGYTDTRIKEIIQSWSIIPGPQDLLTMVAHEAFEPDAIELMGLGDEFPVAQVEWLQKQGLSEDWAKRYWYAHWEQPSVQMGYEMLHRGVIGQKELDMLYKTVEIPPFWRDKLTKIAYQPYSRVDVRRMHKLGVVNDQELLQSYMDLGYDEEKAEKMALFTVRYNQGAEKLVTKGQILEGFRDKFITEKDAVEMLVEIGYGEDLAQYTVTLEQYKEEKAYVDMMITNIQDRYENNLIDATTARDRLGKLNLPAIKTDLLMDRWGINKFEDKKVPSKTDLDKMYKAKVIDESQWRSEMQVLAYSQKYINWYWSLILKGK</sequence>
<protein>
    <submittedName>
        <fullName evidence="1">Uncharacterized protein</fullName>
    </submittedName>
</protein>
<gene>
    <name evidence="1" type="ORF">TM448B02724_0007</name>
</gene>
<dbReference type="EMBL" id="MT144944">
    <property type="protein sequence ID" value="QJI01715.1"/>
    <property type="molecule type" value="Genomic_DNA"/>
</dbReference>
<evidence type="ECO:0000313" key="1">
    <source>
        <dbReference type="EMBL" id="QJI01715.1"/>
    </source>
</evidence>
<accession>A0A6M3XUR2</accession>
<dbReference type="AlphaFoldDB" id="A0A6M3XUR2"/>
<proteinExistence type="predicted"/>
<name>A0A6M3XUR2_9ZZZZ</name>
<reference evidence="1" key="1">
    <citation type="submission" date="2020-03" db="EMBL/GenBank/DDBJ databases">
        <title>The deep terrestrial virosphere.</title>
        <authorList>
            <person name="Holmfeldt K."/>
            <person name="Nilsson E."/>
            <person name="Simone D."/>
            <person name="Lopez-Fernandez M."/>
            <person name="Wu X."/>
            <person name="de Brujin I."/>
            <person name="Lundin D."/>
            <person name="Andersson A."/>
            <person name="Bertilsson S."/>
            <person name="Dopson M."/>
        </authorList>
    </citation>
    <scope>NUCLEOTIDE SEQUENCE</scope>
    <source>
        <strain evidence="1">TM448B02724</strain>
    </source>
</reference>